<keyword evidence="9" id="KW-1185">Reference proteome</keyword>
<feature type="domain" description="O-antigen ligase-related" evidence="7">
    <location>
        <begin position="215"/>
        <end position="366"/>
    </location>
</feature>
<keyword evidence="2 6" id="KW-0812">Transmembrane</keyword>
<keyword evidence="4 6" id="KW-0472">Membrane</keyword>
<protein>
    <recommendedName>
        <fullName evidence="7">O-antigen ligase-related domain-containing protein</fullName>
    </recommendedName>
</protein>
<evidence type="ECO:0000259" key="7">
    <source>
        <dbReference type="Pfam" id="PF04932"/>
    </source>
</evidence>
<organism evidence="8 9">
    <name type="scientific">Streptomyces shaanxiensis</name>
    <dbReference type="NCBI Taxonomy" id="653357"/>
    <lineage>
        <taxon>Bacteria</taxon>
        <taxon>Bacillati</taxon>
        <taxon>Actinomycetota</taxon>
        <taxon>Actinomycetes</taxon>
        <taxon>Kitasatosporales</taxon>
        <taxon>Streptomycetaceae</taxon>
        <taxon>Streptomyces</taxon>
    </lineage>
</organism>
<dbReference type="InterPro" id="IPR051533">
    <property type="entry name" value="WaaL-like"/>
</dbReference>
<dbReference type="EMBL" id="BAAAZY010000010">
    <property type="protein sequence ID" value="GAA4059077.1"/>
    <property type="molecule type" value="Genomic_DNA"/>
</dbReference>
<evidence type="ECO:0000256" key="5">
    <source>
        <dbReference type="SAM" id="MobiDB-lite"/>
    </source>
</evidence>
<evidence type="ECO:0000256" key="2">
    <source>
        <dbReference type="ARBA" id="ARBA00022692"/>
    </source>
</evidence>
<proteinExistence type="predicted"/>
<dbReference type="Pfam" id="PF04932">
    <property type="entry name" value="Wzy_C"/>
    <property type="match status" value="1"/>
</dbReference>
<gene>
    <name evidence="8" type="ORF">GCM10022233_34970</name>
</gene>
<evidence type="ECO:0000256" key="4">
    <source>
        <dbReference type="ARBA" id="ARBA00023136"/>
    </source>
</evidence>
<feature type="transmembrane region" description="Helical" evidence="6">
    <location>
        <begin position="250"/>
        <end position="273"/>
    </location>
</feature>
<evidence type="ECO:0000256" key="6">
    <source>
        <dbReference type="SAM" id="Phobius"/>
    </source>
</evidence>
<feature type="region of interest" description="Disordered" evidence="5">
    <location>
        <begin position="1"/>
        <end position="29"/>
    </location>
</feature>
<dbReference type="RefSeq" id="WP_345013605.1">
    <property type="nucleotide sequence ID" value="NZ_BAAAZY010000010.1"/>
</dbReference>
<feature type="transmembrane region" description="Helical" evidence="6">
    <location>
        <begin position="184"/>
        <end position="201"/>
    </location>
</feature>
<evidence type="ECO:0000256" key="3">
    <source>
        <dbReference type="ARBA" id="ARBA00022989"/>
    </source>
</evidence>
<name>A0ABP7V428_9ACTN</name>
<comment type="caution">
    <text evidence="8">The sequence shown here is derived from an EMBL/GenBank/DDBJ whole genome shotgun (WGS) entry which is preliminary data.</text>
</comment>
<dbReference type="Proteomes" id="UP001499984">
    <property type="component" value="Unassembled WGS sequence"/>
</dbReference>
<comment type="subcellular location">
    <subcellularLocation>
        <location evidence="1">Membrane</location>
        <topology evidence="1">Multi-pass membrane protein</topology>
    </subcellularLocation>
</comment>
<dbReference type="PANTHER" id="PTHR37422:SF13">
    <property type="entry name" value="LIPOPOLYSACCHARIDE BIOSYNTHESIS PROTEIN PA4999-RELATED"/>
    <property type="match status" value="1"/>
</dbReference>
<evidence type="ECO:0000313" key="8">
    <source>
        <dbReference type="EMBL" id="GAA4059077.1"/>
    </source>
</evidence>
<sequence length="454" mass="48223">MTAAHGTLHVLDQPEATAGEPRPGVSRRRGTAERAAGLIACASMVFQPILQPTGPANSSPVDLLTLGTVLMGLLWVATSGRRLGAPYAIGMGVLVVTGAVAGLAGPLPGTSLLTLSKDILLIIWCFVLYNIARRPRMLRLLTASFAYSAVVWATVLAFGVAAHIRAIEGNSAQWDNRVVFTLGNPNYAAAYWVTALFMVFATKCPRSPWARWYAYAVLLWALMLSWSNGGLLQLLVGLAFIALVTVYRKYGVAASLALLLTIAVTVCGALQVVSVGKAQEWARQSEQSFVANTLGRSEKGATQRQTLVDESLRLYSDHGVLGSGPGTTRGVLQEEQAAYANEAHNDYLAALVERSPMGVVGIVILLLSAGWRASVVLRAPPGEGFAAQVPRPLGVVAALLAMGLAGTYREVLHYRFAWILLALVAVLASMPDPDHPDAVRTAAKAHRGRSGGRP</sequence>
<dbReference type="InterPro" id="IPR007016">
    <property type="entry name" value="O-antigen_ligase-rel_domated"/>
</dbReference>
<feature type="transmembrane region" description="Helical" evidence="6">
    <location>
        <begin position="85"/>
        <end position="105"/>
    </location>
</feature>
<feature type="transmembrane region" description="Helical" evidence="6">
    <location>
        <begin position="144"/>
        <end position="164"/>
    </location>
</feature>
<dbReference type="PANTHER" id="PTHR37422">
    <property type="entry name" value="TEICHURONIC ACID BIOSYNTHESIS PROTEIN TUAE"/>
    <property type="match status" value="1"/>
</dbReference>
<feature type="transmembrane region" description="Helical" evidence="6">
    <location>
        <begin position="213"/>
        <end position="244"/>
    </location>
</feature>
<evidence type="ECO:0000256" key="1">
    <source>
        <dbReference type="ARBA" id="ARBA00004141"/>
    </source>
</evidence>
<keyword evidence="3 6" id="KW-1133">Transmembrane helix</keyword>
<feature type="transmembrane region" description="Helical" evidence="6">
    <location>
        <begin position="61"/>
        <end position="78"/>
    </location>
</feature>
<reference evidence="9" key="1">
    <citation type="journal article" date="2019" name="Int. J. Syst. Evol. Microbiol.">
        <title>The Global Catalogue of Microorganisms (GCM) 10K type strain sequencing project: providing services to taxonomists for standard genome sequencing and annotation.</title>
        <authorList>
            <consortium name="The Broad Institute Genomics Platform"/>
            <consortium name="The Broad Institute Genome Sequencing Center for Infectious Disease"/>
            <person name="Wu L."/>
            <person name="Ma J."/>
        </authorList>
    </citation>
    <scope>NUCLEOTIDE SEQUENCE [LARGE SCALE GENOMIC DNA]</scope>
    <source>
        <strain evidence="9">JCM 16925</strain>
    </source>
</reference>
<feature type="transmembrane region" description="Helical" evidence="6">
    <location>
        <begin position="412"/>
        <end position="430"/>
    </location>
</feature>
<evidence type="ECO:0000313" key="9">
    <source>
        <dbReference type="Proteomes" id="UP001499984"/>
    </source>
</evidence>
<accession>A0ABP7V428</accession>
<feature type="transmembrane region" description="Helical" evidence="6">
    <location>
        <begin position="111"/>
        <end position="132"/>
    </location>
</feature>